<organism evidence="1 2">
    <name type="scientific">Pseudocalidococcus azoricus BACA0444</name>
    <dbReference type="NCBI Taxonomy" id="2918990"/>
    <lineage>
        <taxon>Bacteria</taxon>
        <taxon>Bacillati</taxon>
        <taxon>Cyanobacteriota</taxon>
        <taxon>Cyanophyceae</taxon>
        <taxon>Acaryochloridales</taxon>
        <taxon>Thermosynechococcaceae</taxon>
        <taxon>Pseudocalidococcus</taxon>
        <taxon>Pseudocalidococcus azoricus</taxon>
    </lineage>
</organism>
<dbReference type="AlphaFoldDB" id="A0AAE4FRC1"/>
<accession>A0AAE4FRC1</accession>
<dbReference type="PANTHER" id="PTHR30372:SF6">
    <property type="entry name" value="LIPID-A-DISACCHARIDE SYNTHASE"/>
    <property type="match status" value="1"/>
</dbReference>
<comment type="caution">
    <text evidence="1">The sequence shown here is derived from an EMBL/GenBank/DDBJ whole genome shotgun (WGS) entry which is preliminary data.</text>
</comment>
<dbReference type="GO" id="GO:0008915">
    <property type="term" value="F:lipid-A-disaccharide synthase activity"/>
    <property type="evidence" value="ECO:0007669"/>
    <property type="project" value="InterPro"/>
</dbReference>
<dbReference type="RefSeq" id="WP_322878142.1">
    <property type="nucleotide sequence ID" value="NZ_JAVMIP010000007.1"/>
</dbReference>
<dbReference type="PANTHER" id="PTHR30372">
    <property type="entry name" value="LIPID-A-DISACCHARIDE SYNTHASE"/>
    <property type="match status" value="1"/>
</dbReference>
<proteinExistence type="predicted"/>
<protein>
    <submittedName>
        <fullName evidence="1">Lipid-A-disaccharide synthase</fullName>
    </submittedName>
</protein>
<dbReference type="GO" id="GO:0016020">
    <property type="term" value="C:membrane"/>
    <property type="evidence" value="ECO:0007669"/>
    <property type="project" value="GOC"/>
</dbReference>
<sequence>MSAPLDILILSNGPGELATWVYPVVQALRQKLGTNPENLRISLVLSPCPHASGQEAIAGAKIPGIDRVQGAAHFWQFLIWGKTEDHWDWRPRGLVLFLGGDQFFALWLAKRLGYKSLIYAEWEARWLAQIDHFALRREMPIPAAYQHKAKVVGDLMTESQALLTPATQAQIEESLNLSPTTPLIGLLPGSKPIKLHLGVPFMVTIAAHLQKLQPQARFVIPVAPTLNLKTLANYANPTTNPDFCLIDGVTAHLQEPEQGLPYLETTTGAKIYLWQKLPNYDLLSRCQLCLTTVGANTAELGALAVPMMVLLPQEQLQLKQGIVADGLGGLMIGLPGLQRWGSVLMFWFMVLQGLTWTQAWQVLTQKPLDWALIKQGLGLRAWPNIWANQEIVPELVGPLDPLGLAEQIADLLSQPQTLMEMRQQLQRIRGEAGAAAKIANLAAQLLDSAPILSAPLPPLSSS</sequence>
<keyword evidence="2" id="KW-1185">Reference proteome</keyword>
<dbReference type="InterPro" id="IPR003835">
    <property type="entry name" value="Glyco_trans_19"/>
</dbReference>
<gene>
    <name evidence="1" type="ORF">RIF25_08655</name>
</gene>
<evidence type="ECO:0000313" key="2">
    <source>
        <dbReference type="Proteomes" id="UP001268256"/>
    </source>
</evidence>
<evidence type="ECO:0000313" key="1">
    <source>
        <dbReference type="EMBL" id="MDS3860883.1"/>
    </source>
</evidence>
<dbReference type="SUPFAM" id="SSF53756">
    <property type="entry name" value="UDP-Glycosyltransferase/glycogen phosphorylase"/>
    <property type="match status" value="1"/>
</dbReference>
<reference evidence="2" key="1">
    <citation type="submission" date="2023-07" db="EMBL/GenBank/DDBJ databases">
        <authorList>
            <person name="Luz R."/>
            <person name="Cordeiro R."/>
            <person name="Fonseca A."/>
            <person name="Goncalves V."/>
        </authorList>
    </citation>
    <scope>NUCLEOTIDE SEQUENCE [LARGE SCALE GENOMIC DNA]</scope>
    <source>
        <strain evidence="2">BACA0444</strain>
    </source>
</reference>
<dbReference type="GO" id="GO:0005543">
    <property type="term" value="F:phospholipid binding"/>
    <property type="evidence" value="ECO:0007669"/>
    <property type="project" value="TreeGrafter"/>
</dbReference>
<dbReference type="Proteomes" id="UP001268256">
    <property type="component" value="Unassembled WGS sequence"/>
</dbReference>
<dbReference type="GO" id="GO:0009245">
    <property type="term" value="P:lipid A biosynthetic process"/>
    <property type="evidence" value="ECO:0007669"/>
    <property type="project" value="InterPro"/>
</dbReference>
<dbReference type="EMBL" id="JAVMIP010000007">
    <property type="protein sequence ID" value="MDS3860883.1"/>
    <property type="molecule type" value="Genomic_DNA"/>
</dbReference>
<name>A0AAE4FRC1_9CYAN</name>